<sequence>MSVNNTTFRFLAILSVLTVLNVTFLGFNHTRKENVPTCSVDDVLDGITNYIRGTGARDIESVMPEVCKAVIRKTDVKQNLIASVNGLISVCLQRNASKTLHRTLPNPIVTLFTTWSETNSTEKKTVHNLTMRNWAQFKPMVEVVVFTNSTEDAKLAKAYGASVLPVLQHRGGGSPVLKWMFQEIMKDRITSTLFGYVNSDILFTDKFVQTLQAIIRNKKLTRPFMIIGRRTNVLDVTLEESETFSDLEKIAKTRGELFGANAEDFFITNSAFPWAKIIDVVVGRLAFDNWIVGHAICELKIDVVDVSDTVLAVHQSTKAGGNYEGFQNKYAHYNAALFKALALNPVYERGFTICTQERTFVSFCGEIMVTKRQDFWGPCDCHIIVKQ</sequence>
<accession>A0A9D4LVX6</accession>
<dbReference type="EMBL" id="JAIWYP010000002">
    <property type="protein sequence ID" value="KAH3864814.1"/>
    <property type="molecule type" value="Genomic_DNA"/>
</dbReference>
<dbReference type="AlphaFoldDB" id="A0A9D4LVX6"/>
<keyword evidence="2" id="KW-1185">Reference proteome</keyword>
<proteinExistence type="predicted"/>
<evidence type="ECO:0000313" key="2">
    <source>
        <dbReference type="Proteomes" id="UP000828390"/>
    </source>
</evidence>
<reference evidence="1" key="2">
    <citation type="submission" date="2020-11" db="EMBL/GenBank/DDBJ databases">
        <authorList>
            <person name="McCartney M.A."/>
            <person name="Auch B."/>
            <person name="Kono T."/>
            <person name="Mallez S."/>
            <person name="Becker A."/>
            <person name="Gohl D.M."/>
            <person name="Silverstein K.A.T."/>
            <person name="Koren S."/>
            <person name="Bechman K.B."/>
            <person name="Herman A."/>
            <person name="Abrahante J.E."/>
            <person name="Garbe J."/>
        </authorList>
    </citation>
    <scope>NUCLEOTIDE SEQUENCE</scope>
    <source>
        <strain evidence="1">Duluth1</strain>
        <tissue evidence="1">Whole animal</tissue>
    </source>
</reference>
<organism evidence="1 2">
    <name type="scientific">Dreissena polymorpha</name>
    <name type="common">Zebra mussel</name>
    <name type="synonym">Mytilus polymorpha</name>
    <dbReference type="NCBI Taxonomy" id="45954"/>
    <lineage>
        <taxon>Eukaryota</taxon>
        <taxon>Metazoa</taxon>
        <taxon>Spiralia</taxon>
        <taxon>Lophotrochozoa</taxon>
        <taxon>Mollusca</taxon>
        <taxon>Bivalvia</taxon>
        <taxon>Autobranchia</taxon>
        <taxon>Heteroconchia</taxon>
        <taxon>Euheterodonta</taxon>
        <taxon>Imparidentia</taxon>
        <taxon>Neoheterodontei</taxon>
        <taxon>Myida</taxon>
        <taxon>Dreissenoidea</taxon>
        <taxon>Dreissenidae</taxon>
        <taxon>Dreissena</taxon>
    </lineage>
</organism>
<comment type="caution">
    <text evidence="1">The sequence shown here is derived from an EMBL/GenBank/DDBJ whole genome shotgun (WGS) entry which is preliminary data.</text>
</comment>
<reference evidence="1" key="1">
    <citation type="journal article" date="2019" name="bioRxiv">
        <title>The Genome of the Zebra Mussel, Dreissena polymorpha: A Resource for Invasive Species Research.</title>
        <authorList>
            <person name="McCartney M.A."/>
            <person name="Auch B."/>
            <person name="Kono T."/>
            <person name="Mallez S."/>
            <person name="Zhang Y."/>
            <person name="Obille A."/>
            <person name="Becker A."/>
            <person name="Abrahante J.E."/>
            <person name="Garbe J."/>
            <person name="Badalamenti J.P."/>
            <person name="Herman A."/>
            <person name="Mangelson H."/>
            <person name="Liachko I."/>
            <person name="Sullivan S."/>
            <person name="Sone E.D."/>
            <person name="Koren S."/>
            <person name="Silverstein K.A.T."/>
            <person name="Beckman K.B."/>
            <person name="Gohl D.M."/>
        </authorList>
    </citation>
    <scope>NUCLEOTIDE SEQUENCE</scope>
    <source>
        <strain evidence="1">Duluth1</strain>
        <tissue evidence="1">Whole animal</tissue>
    </source>
</reference>
<evidence type="ECO:0000313" key="1">
    <source>
        <dbReference type="EMBL" id="KAH3864814.1"/>
    </source>
</evidence>
<dbReference type="Proteomes" id="UP000828390">
    <property type="component" value="Unassembled WGS sequence"/>
</dbReference>
<gene>
    <name evidence="1" type="ORF">DPMN_027841</name>
</gene>
<dbReference type="OrthoDB" id="6046730at2759"/>
<name>A0A9D4LVX6_DREPO</name>
<protein>
    <submittedName>
        <fullName evidence="1">Uncharacterized protein</fullName>
    </submittedName>
</protein>